<dbReference type="WBParaSite" id="Hba_12672">
    <property type="protein sequence ID" value="Hba_12672"/>
    <property type="gene ID" value="Hba_12672"/>
</dbReference>
<sequence>MILGTELPAFCVILISCERMFAVLTPTSYSHIFYGRFKFSLLMVVPLASMGASIVLLQISSADKLAYMT</sequence>
<feature type="transmembrane region" description="Helical" evidence="1">
    <location>
        <begin position="39"/>
        <end position="59"/>
    </location>
</feature>
<reference evidence="3" key="1">
    <citation type="submission" date="2016-11" db="UniProtKB">
        <authorList>
            <consortium name="WormBaseParasite"/>
        </authorList>
    </citation>
    <scope>IDENTIFICATION</scope>
</reference>
<feature type="transmembrane region" description="Helical" evidence="1">
    <location>
        <begin position="7"/>
        <end position="27"/>
    </location>
</feature>
<evidence type="ECO:0000313" key="2">
    <source>
        <dbReference type="Proteomes" id="UP000095283"/>
    </source>
</evidence>
<evidence type="ECO:0000313" key="3">
    <source>
        <dbReference type="WBParaSite" id="Hba_12672"/>
    </source>
</evidence>
<dbReference type="AlphaFoldDB" id="A0A1I7X5K5"/>
<organism evidence="2 3">
    <name type="scientific">Heterorhabditis bacteriophora</name>
    <name type="common">Entomopathogenic nematode worm</name>
    <dbReference type="NCBI Taxonomy" id="37862"/>
    <lineage>
        <taxon>Eukaryota</taxon>
        <taxon>Metazoa</taxon>
        <taxon>Ecdysozoa</taxon>
        <taxon>Nematoda</taxon>
        <taxon>Chromadorea</taxon>
        <taxon>Rhabditida</taxon>
        <taxon>Rhabditina</taxon>
        <taxon>Rhabditomorpha</taxon>
        <taxon>Strongyloidea</taxon>
        <taxon>Heterorhabditidae</taxon>
        <taxon>Heterorhabditis</taxon>
    </lineage>
</organism>
<keyword evidence="1" id="KW-1133">Transmembrane helix</keyword>
<protein>
    <submittedName>
        <fullName evidence="3">7TM_GPCR_Srx domain-containing protein</fullName>
    </submittedName>
</protein>
<accession>A0A1I7X5K5</accession>
<evidence type="ECO:0000256" key="1">
    <source>
        <dbReference type="SAM" id="Phobius"/>
    </source>
</evidence>
<keyword evidence="1" id="KW-0472">Membrane</keyword>
<keyword evidence="2" id="KW-1185">Reference proteome</keyword>
<name>A0A1I7X5K5_HETBA</name>
<keyword evidence="1" id="KW-0812">Transmembrane</keyword>
<proteinExistence type="predicted"/>
<dbReference type="Proteomes" id="UP000095283">
    <property type="component" value="Unplaced"/>
</dbReference>